<dbReference type="AlphaFoldDB" id="A0A4U5LZY7"/>
<organism evidence="2 3">
    <name type="scientific">Steinernema carpocapsae</name>
    <name type="common">Entomopathogenic nematode</name>
    <dbReference type="NCBI Taxonomy" id="34508"/>
    <lineage>
        <taxon>Eukaryota</taxon>
        <taxon>Metazoa</taxon>
        <taxon>Ecdysozoa</taxon>
        <taxon>Nematoda</taxon>
        <taxon>Chromadorea</taxon>
        <taxon>Rhabditida</taxon>
        <taxon>Tylenchina</taxon>
        <taxon>Panagrolaimomorpha</taxon>
        <taxon>Strongyloidoidea</taxon>
        <taxon>Steinernematidae</taxon>
        <taxon>Steinernema</taxon>
    </lineage>
</organism>
<evidence type="ECO:0000313" key="3">
    <source>
        <dbReference type="Proteomes" id="UP000298663"/>
    </source>
</evidence>
<keyword evidence="3" id="KW-1185">Reference proteome</keyword>
<protein>
    <recommendedName>
        <fullName evidence="4">Macrophage migration inhibitory factor</fullName>
    </recommendedName>
</protein>
<dbReference type="Pfam" id="PF01187">
    <property type="entry name" value="MIF"/>
    <property type="match status" value="1"/>
</dbReference>
<accession>A0A4U5LZY7</accession>
<proteinExistence type="inferred from homology"/>
<evidence type="ECO:0000256" key="1">
    <source>
        <dbReference type="ARBA" id="ARBA00005851"/>
    </source>
</evidence>
<reference evidence="2 3" key="1">
    <citation type="journal article" date="2015" name="Genome Biol.">
        <title>Comparative genomics of Steinernema reveals deeply conserved gene regulatory networks.</title>
        <authorList>
            <person name="Dillman A.R."/>
            <person name="Macchietto M."/>
            <person name="Porter C.F."/>
            <person name="Rogers A."/>
            <person name="Williams B."/>
            <person name="Antoshechkin I."/>
            <person name="Lee M.M."/>
            <person name="Goodwin Z."/>
            <person name="Lu X."/>
            <person name="Lewis E.E."/>
            <person name="Goodrich-Blair H."/>
            <person name="Stock S.P."/>
            <person name="Adams B.J."/>
            <person name="Sternberg P.W."/>
            <person name="Mortazavi A."/>
        </authorList>
    </citation>
    <scope>NUCLEOTIDE SEQUENCE [LARGE SCALE GENOMIC DNA]</scope>
    <source>
        <strain evidence="2 3">ALL</strain>
    </source>
</reference>
<comment type="caution">
    <text evidence="2">The sequence shown here is derived from an EMBL/GenBank/DDBJ whole genome shotgun (WGS) entry which is preliminary data.</text>
</comment>
<dbReference type="InterPro" id="IPR001398">
    <property type="entry name" value="Macrophage_inhib_fac"/>
</dbReference>
<dbReference type="EMBL" id="AZBU02000011">
    <property type="protein sequence ID" value="TKR61872.1"/>
    <property type="molecule type" value="Genomic_DNA"/>
</dbReference>
<evidence type="ECO:0008006" key="4">
    <source>
        <dbReference type="Google" id="ProtNLM"/>
    </source>
</evidence>
<dbReference type="InterPro" id="IPR014347">
    <property type="entry name" value="Tautomerase/MIF_sf"/>
</dbReference>
<dbReference type="SUPFAM" id="SSF55331">
    <property type="entry name" value="Tautomerase/MIF"/>
    <property type="match status" value="1"/>
</dbReference>
<dbReference type="Proteomes" id="UP000298663">
    <property type="component" value="Unassembled WGS sequence"/>
</dbReference>
<gene>
    <name evidence="2" type="ORF">L596_028925</name>
</gene>
<dbReference type="OrthoDB" id="10393823at2759"/>
<comment type="similarity">
    <text evidence="1">Belongs to the MIF family.</text>
</comment>
<evidence type="ECO:0000313" key="2">
    <source>
        <dbReference type="EMBL" id="TKR61872.1"/>
    </source>
</evidence>
<dbReference type="Gene3D" id="3.30.429.10">
    <property type="entry name" value="Macrophage Migration Inhibitory Factor"/>
    <property type="match status" value="1"/>
</dbReference>
<sequence length="118" mass="13261">MVLCIIDTNAAKYSPELLHQLVDVLAKCFEALQNDIMVEINTKKTFFLRGSAPCAYVQCRSVEPVSDENHLKFNEVLNHLIADGLAIHRSRVVIEFIVIERSNLAVFGSGDHVEVKNH</sequence>
<name>A0A4U5LZY7_STECR</name>
<reference evidence="2 3" key="2">
    <citation type="journal article" date="2019" name="G3 (Bethesda)">
        <title>Hybrid Assembly of the Genome of the Entomopathogenic Nematode Steinernema carpocapsae Identifies the X-Chromosome.</title>
        <authorList>
            <person name="Serra L."/>
            <person name="Macchietto M."/>
            <person name="Macias-Munoz A."/>
            <person name="McGill C.J."/>
            <person name="Rodriguez I.M."/>
            <person name="Rodriguez B."/>
            <person name="Murad R."/>
            <person name="Mortazavi A."/>
        </authorList>
    </citation>
    <scope>NUCLEOTIDE SEQUENCE [LARGE SCALE GENOMIC DNA]</scope>
    <source>
        <strain evidence="2 3">ALL</strain>
    </source>
</reference>